<evidence type="ECO:0000256" key="1">
    <source>
        <dbReference type="ARBA" id="ARBA00022741"/>
    </source>
</evidence>
<feature type="domain" description="Helicase ATP-binding" evidence="6">
    <location>
        <begin position="25"/>
        <end position="194"/>
    </location>
</feature>
<dbReference type="InterPro" id="IPR044742">
    <property type="entry name" value="DEAD/DEAH_RhlB"/>
</dbReference>
<dbReference type="Proteomes" id="UP000070069">
    <property type="component" value="Unassembled WGS sequence"/>
</dbReference>
<dbReference type="PANTHER" id="PTHR47959:SF1">
    <property type="entry name" value="ATP-DEPENDENT RNA HELICASE DBPA"/>
    <property type="match status" value="1"/>
</dbReference>
<keyword evidence="1" id="KW-0547">Nucleotide-binding</keyword>
<dbReference type="SMART" id="SM00490">
    <property type="entry name" value="HELICc"/>
    <property type="match status" value="1"/>
</dbReference>
<dbReference type="GO" id="GO:0016787">
    <property type="term" value="F:hydrolase activity"/>
    <property type="evidence" value="ECO:0007669"/>
    <property type="project" value="UniProtKB-KW"/>
</dbReference>
<keyword evidence="11" id="KW-1185">Reference proteome</keyword>
<dbReference type="GO" id="GO:0003676">
    <property type="term" value="F:nucleic acid binding"/>
    <property type="evidence" value="ECO:0007669"/>
    <property type="project" value="InterPro"/>
</dbReference>
<dbReference type="Pfam" id="PF00271">
    <property type="entry name" value="Helicase_C"/>
    <property type="match status" value="1"/>
</dbReference>
<sequence length="397" mass="47324">MEKYIQNKLKHLNLIKITPIQQKVFEKFEEKSNLICVAPTGTGKTYAYLLPVLSKIIWDKNIIQAVIVVPTNELVFQTLENLNKIENKKSQIKIFFGGMNRIKTYKKLEKKQPSIIISTLEKLFEYAYNLKKINIYKSSFLILDEADMFLESNYLSLLKTLLSKWKPKILFFSASIDKKTKPFIDKHFGKSIFININEKQKLNLNYYISKSPKNNRIKDLIQFLNQKNPFFAFIFVSNKKEQLNIYEILKKKFNILNFSSNFSVKERKRKMIEIKKNKYQYVITSDLASRGLDIEDISWIIHYDLPKRNLKFFQHRNGRTGRMNKQGNILLFYDNEDENALLKIKQKNNIKFNKIILSNKEKFSKKIKTKNKKIFNFKKIKKEKEKLFTKKNKFKKK</sequence>
<dbReference type="SUPFAM" id="SSF52540">
    <property type="entry name" value="P-loop containing nucleoside triphosphate hydrolases"/>
    <property type="match status" value="1"/>
</dbReference>
<dbReference type="GO" id="GO:0005829">
    <property type="term" value="C:cytosol"/>
    <property type="evidence" value="ECO:0007669"/>
    <property type="project" value="TreeGrafter"/>
</dbReference>
<evidence type="ECO:0000256" key="2">
    <source>
        <dbReference type="ARBA" id="ARBA00022801"/>
    </source>
</evidence>
<dbReference type="GO" id="GO:0005524">
    <property type="term" value="F:ATP binding"/>
    <property type="evidence" value="ECO:0007669"/>
    <property type="project" value="UniProtKB-KW"/>
</dbReference>
<dbReference type="OrthoDB" id="9805696at2"/>
<dbReference type="AlphaFoldDB" id="A0A139JQ69"/>
<dbReference type="CDD" id="cd18787">
    <property type="entry name" value="SF2_C_DEAD"/>
    <property type="match status" value="1"/>
</dbReference>
<dbReference type="InterPro" id="IPR014001">
    <property type="entry name" value="Helicase_ATP-bd"/>
</dbReference>
<proteinExistence type="inferred from homology"/>
<dbReference type="RefSeq" id="WP_066540619.1">
    <property type="nucleotide sequence ID" value="NZ_JHUK01000003.1"/>
</dbReference>
<organism evidence="8 10">
    <name type="scientific">Candidatus Phytoplasma oryzae</name>
    <dbReference type="NCBI Taxonomy" id="203274"/>
    <lineage>
        <taxon>Bacteria</taxon>
        <taxon>Bacillati</taxon>
        <taxon>Mycoplasmatota</taxon>
        <taxon>Mollicutes</taxon>
        <taxon>Acholeplasmatales</taxon>
        <taxon>Acholeplasmataceae</taxon>
        <taxon>Candidatus Phytoplasma</taxon>
        <taxon>16SrXI (Rice yellow dwarf group)</taxon>
    </lineage>
</organism>
<gene>
    <name evidence="8" type="ORF">AXA84_0376</name>
    <name evidence="9" type="ORF">DH96_01820</name>
</gene>
<dbReference type="Gene3D" id="3.40.50.300">
    <property type="entry name" value="P-loop containing nucleotide triphosphate hydrolases"/>
    <property type="match status" value="2"/>
</dbReference>
<evidence type="ECO:0000259" key="6">
    <source>
        <dbReference type="PROSITE" id="PS51192"/>
    </source>
</evidence>
<evidence type="ECO:0000313" key="8">
    <source>
        <dbReference type="EMBL" id="KXT29115.1"/>
    </source>
</evidence>
<reference evidence="9 11" key="1">
    <citation type="submission" date="2014-04" db="EMBL/GenBank/DDBJ databases">
        <title>Genome study of Napier grass stunt phytoplasma.</title>
        <authorList>
            <person name="Kawicha P."/>
            <person name="Dickinson M."/>
            <person name="Hodgetts J."/>
        </authorList>
    </citation>
    <scope>NUCLEOTIDE SEQUENCE [LARGE SCALE GENOMIC DNA]</scope>
    <source>
        <strain evidence="9 11">NGS-S10</strain>
    </source>
</reference>
<name>A0A139JQ69_9MOLU</name>
<comment type="similarity">
    <text evidence="5">Belongs to the DEAD box helicase family.</text>
</comment>
<feature type="domain" description="Helicase C-terminal" evidence="7">
    <location>
        <begin position="216"/>
        <end position="363"/>
    </location>
</feature>
<keyword evidence="3 8" id="KW-0347">Helicase</keyword>
<keyword evidence="4" id="KW-0067">ATP-binding</keyword>
<dbReference type="PATRIC" id="fig|203274.3.peg.167"/>
<evidence type="ECO:0000313" key="11">
    <source>
        <dbReference type="Proteomes" id="UP000249343"/>
    </source>
</evidence>
<evidence type="ECO:0000256" key="4">
    <source>
        <dbReference type="ARBA" id="ARBA00022840"/>
    </source>
</evidence>
<reference evidence="8 10" key="2">
    <citation type="submission" date="2016-02" db="EMBL/GenBank/DDBJ databases">
        <title>A draft genome sequence of Candidatus Phytoplasma oryzae strain Mbita1, the causative agent of Napier Grass stunt disease in Kenya.</title>
        <authorList>
            <person name="Fischer A."/>
            <person name="Santa-Cruz I."/>
            <person name="Wambua L."/>
            <person name="Olds C."/>
            <person name="Midega C."/>
            <person name="Dickinson M."/>
            <person name="Kawicha P."/>
            <person name="Khan Z."/>
            <person name="Masiga D."/>
            <person name="Jores J."/>
            <person name="Bernd S."/>
        </authorList>
    </citation>
    <scope>NUCLEOTIDE SEQUENCE [LARGE SCALE GENOMIC DNA]</scope>
    <source>
        <strain evidence="8">Mbita1</strain>
    </source>
</reference>
<evidence type="ECO:0000256" key="5">
    <source>
        <dbReference type="ARBA" id="ARBA00038437"/>
    </source>
</evidence>
<protein>
    <submittedName>
        <fullName evidence="9">DNA helicase</fullName>
    </submittedName>
    <submittedName>
        <fullName evidence="8">Helicase domain protein</fullName>
    </submittedName>
</protein>
<dbReference type="GO" id="GO:0003724">
    <property type="term" value="F:RNA helicase activity"/>
    <property type="evidence" value="ECO:0007669"/>
    <property type="project" value="TreeGrafter"/>
</dbReference>
<dbReference type="InterPro" id="IPR027417">
    <property type="entry name" value="P-loop_NTPase"/>
</dbReference>
<dbReference type="CDD" id="cd00268">
    <property type="entry name" value="DEADc"/>
    <property type="match status" value="1"/>
</dbReference>
<comment type="caution">
    <text evidence="8">The sequence shown here is derived from an EMBL/GenBank/DDBJ whole genome shotgun (WGS) entry which is preliminary data.</text>
</comment>
<dbReference type="PROSITE" id="PS51192">
    <property type="entry name" value="HELICASE_ATP_BIND_1"/>
    <property type="match status" value="1"/>
</dbReference>
<dbReference type="InterPro" id="IPR001650">
    <property type="entry name" value="Helicase_C-like"/>
</dbReference>
<dbReference type="Pfam" id="PF00270">
    <property type="entry name" value="DEAD"/>
    <property type="match status" value="1"/>
</dbReference>
<evidence type="ECO:0000259" key="7">
    <source>
        <dbReference type="PROSITE" id="PS51194"/>
    </source>
</evidence>
<dbReference type="PROSITE" id="PS51194">
    <property type="entry name" value="HELICASE_CTER"/>
    <property type="match status" value="1"/>
</dbReference>
<evidence type="ECO:0000313" key="10">
    <source>
        <dbReference type="Proteomes" id="UP000070069"/>
    </source>
</evidence>
<dbReference type="SMART" id="SM00487">
    <property type="entry name" value="DEXDc"/>
    <property type="match status" value="1"/>
</dbReference>
<accession>A0A139JQ69</accession>
<evidence type="ECO:0000256" key="3">
    <source>
        <dbReference type="ARBA" id="ARBA00022806"/>
    </source>
</evidence>
<dbReference type="InterPro" id="IPR050079">
    <property type="entry name" value="DEAD_box_RNA_helicase"/>
</dbReference>
<dbReference type="Proteomes" id="UP000249343">
    <property type="component" value="Unassembled WGS sequence"/>
</dbReference>
<keyword evidence="2" id="KW-0378">Hydrolase</keyword>
<dbReference type="PANTHER" id="PTHR47959">
    <property type="entry name" value="ATP-DEPENDENT RNA HELICASE RHLE-RELATED"/>
    <property type="match status" value="1"/>
</dbReference>
<evidence type="ECO:0000313" key="9">
    <source>
        <dbReference type="EMBL" id="RAM57813.1"/>
    </source>
</evidence>
<dbReference type="InterPro" id="IPR011545">
    <property type="entry name" value="DEAD/DEAH_box_helicase_dom"/>
</dbReference>
<dbReference type="EMBL" id="LTBM01000014">
    <property type="protein sequence ID" value="KXT29115.1"/>
    <property type="molecule type" value="Genomic_DNA"/>
</dbReference>
<dbReference type="EMBL" id="JHUK01000003">
    <property type="protein sequence ID" value="RAM57813.1"/>
    <property type="molecule type" value="Genomic_DNA"/>
</dbReference>